<dbReference type="InterPro" id="IPR036821">
    <property type="entry name" value="Peptide_deformylase_sf"/>
</dbReference>
<dbReference type="Gene3D" id="3.90.45.10">
    <property type="entry name" value="Peptide deformylase"/>
    <property type="match status" value="1"/>
</dbReference>
<dbReference type="EMBL" id="CP118615">
    <property type="protein sequence ID" value="WDZ83080.1"/>
    <property type="molecule type" value="Genomic_DNA"/>
</dbReference>
<comment type="cofactor">
    <cofactor evidence="2">
        <name>Fe(2+)</name>
        <dbReference type="ChEBI" id="CHEBI:29033"/>
    </cofactor>
    <text evidence="2">Binds 1 Fe(2+) ion.</text>
</comment>
<dbReference type="SMART" id="SM00530">
    <property type="entry name" value="HTH_XRE"/>
    <property type="match status" value="1"/>
</dbReference>
<evidence type="ECO:0000256" key="1">
    <source>
        <dbReference type="ARBA" id="ARBA00010759"/>
    </source>
</evidence>
<keyword evidence="2" id="KW-0479">Metal-binding</keyword>
<comment type="catalytic activity">
    <reaction evidence="2">
        <text>N-terminal N-formyl-L-methionyl-[peptide] + H2O = N-terminal L-methionyl-[peptide] + formate</text>
        <dbReference type="Rhea" id="RHEA:24420"/>
        <dbReference type="Rhea" id="RHEA-COMP:10639"/>
        <dbReference type="Rhea" id="RHEA-COMP:10640"/>
        <dbReference type="ChEBI" id="CHEBI:15377"/>
        <dbReference type="ChEBI" id="CHEBI:15740"/>
        <dbReference type="ChEBI" id="CHEBI:49298"/>
        <dbReference type="ChEBI" id="CHEBI:64731"/>
        <dbReference type="EC" id="3.5.1.88"/>
    </reaction>
</comment>
<gene>
    <name evidence="2" type="primary">def</name>
    <name evidence="4" type="ORF">PVK37_21750</name>
</gene>
<feature type="active site" evidence="2">
    <location>
        <position position="469"/>
    </location>
</feature>
<accession>A0ABY7ZJF0</accession>
<keyword evidence="2" id="KW-0378">Hydrolase</keyword>
<feature type="domain" description="HTH cro/C1-type" evidence="3">
    <location>
        <begin position="18"/>
        <end position="59"/>
    </location>
</feature>
<reference evidence="4 5" key="1">
    <citation type="submission" date="2023-02" db="EMBL/GenBank/DDBJ databases">
        <authorList>
            <person name="Mo P."/>
        </authorList>
    </citation>
    <scope>NUCLEOTIDE SEQUENCE [LARGE SCALE GENOMIC DNA]</scope>
    <source>
        <strain evidence="4 5">HUAS 3</strain>
    </source>
</reference>
<proteinExistence type="inferred from homology"/>
<comment type="function">
    <text evidence="2">Removes the formyl group from the N-terminal Met of newly synthesized proteins. Requires at least a dipeptide for an efficient rate of reaction. N-terminal L-methionine is a prerequisite for activity but the enzyme has broad specificity at other positions.</text>
</comment>
<dbReference type="InterPro" id="IPR001387">
    <property type="entry name" value="Cro/C1-type_HTH"/>
</dbReference>
<dbReference type="PRINTS" id="PR01576">
    <property type="entry name" value="PDEFORMYLASE"/>
</dbReference>
<dbReference type="RefSeq" id="WP_275029476.1">
    <property type="nucleotide sequence ID" value="NZ_CP118615.1"/>
</dbReference>
<keyword evidence="2" id="KW-0648">Protein biosynthesis</keyword>
<dbReference type="PANTHER" id="PTHR10458:SF22">
    <property type="entry name" value="PEPTIDE DEFORMYLASE"/>
    <property type="match status" value="1"/>
</dbReference>
<dbReference type="SUPFAM" id="SSF47413">
    <property type="entry name" value="lambda repressor-like DNA-binding domains"/>
    <property type="match status" value="1"/>
</dbReference>
<evidence type="ECO:0000256" key="2">
    <source>
        <dbReference type="HAMAP-Rule" id="MF_00163"/>
    </source>
</evidence>
<dbReference type="EC" id="3.5.1.88" evidence="2"/>
<dbReference type="CDD" id="cd00487">
    <property type="entry name" value="Pep_deformylase"/>
    <property type="match status" value="1"/>
</dbReference>
<dbReference type="CDD" id="cd00093">
    <property type="entry name" value="HTH_XRE"/>
    <property type="match status" value="1"/>
</dbReference>
<dbReference type="PANTHER" id="PTHR10458">
    <property type="entry name" value="PEPTIDE DEFORMYLASE"/>
    <property type="match status" value="1"/>
</dbReference>
<dbReference type="HAMAP" id="MF_00163">
    <property type="entry name" value="Pep_deformylase"/>
    <property type="match status" value="1"/>
</dbReference>
<sequence length="513" mass="57923">MELDDATREAVAAFVAELRHRREVAGLSQKALAKLVGYTPSYVSKVEGGVLLPSREFAEGADQSLQAGRAIVHRWQDLHTTHLAATTAPAPRHGPAVGDPQSWPGTEVVVEHEMARLTYRDGAFHTEVRRQLHNRGDQPVTRYLIRISVDRFPGDPAASNAYYREDPLTMAETRLAAYCLDERMDHHVQHDRDAFKEIWLLFENGGRRFPLYPGDRRWITYSYSVPERKWGPWWQRAIRLPTRRLTLALDFPAALRPVVWGLRSSMSAEPSPFPRDFSRDDRGDRVVFGWSTENPPLHARYRIEWTFKAAPRRGDRSDEDMPTPSQRMIELGIAQEGAPVLGERAAPFALPDEADDARRVVAHLLATMARVAAVHLFAKGMGLAAPQVGIGRSAAVVRTPDGTELVLLNPRVIDESRETDEQYEGCLSFFDVRGLVRRPVRIEVAHQEVDGQTVITEFRDGLARLVAHEIDHLEGRLYRDRMPPGAELVPVSRYRGTGTSWSYRTSDRTDRPG</sequence>
<feature type="binding site" evidence="2">
    <location>
        <position position="468"/>
    </location>
    <ligand>
        <name>Fe cation</name>
        <dbReference type="ChEBI" id="CHEBI:24875"/>
    </ligand>
</feature>
<dbReference type="SUPFAM" id="SSF56420">
    <property type="entry name" value="Peptide deformylase"/>
    <property type="match status" value="1"/>
</dbReference>
<dbReference type="PROSITE" id="PS50943">
    <property type="entry name" value="HTH_CROC1"/>
    <property type="match status" value="1"/>
</dbReference>
<dbReference type="InterPro" id="IPR023635">
    <property type="entry name" value="Peptide_deformylase"/>
</dbReference>
<keyword evidence="5" id="KW-1185">Reference proteome</keyword>
<evidence type="ECO:0000313" key="4">
    <source>
        <dbReference type="EMBL" id="WDZ83080.1"/>
    </source>
</evidence>
<name>A0ABY7ZJF0_9ACTN</name>
<organism evidence="4 5">
    <name type="scientific">Micromonospora cathayae</name>
    <dbReference type="NCBI Taxonomy" id="3028804"/>
    <lineage>
        <taxon>Bacteria</taxon>
        <taxon>Bacillati</taxon>
        <taxon>Actinomycetota</taxon>
        <taxon>Actinomycetes</taxon>
        <taxon>Micromonosporales</taxon>
        <taxon>Micromonosporaceae</taxon>
        <taxon>Micromonospora</taxon>
    </lineage>
</organism>
<dbReference type="Gene3D" id="1.10.260.40">
    <property type="entry name" value="lambda repressor-like DNA-binding domains"/>
    <property type="match status" value="1"/>
</dbReference>
<dbReference type="Pfam" id="PF13560">
    <property type="entry name" value="HTH_31"/>
    <property type="match status" value="1"/>
</dbReference>
<comment type="similarity">
    <text evidence="1 2">Belongs to the polypeptide deformylase family.</text>
</comment>
<keyword evidence="2" id="KW-0408">Iron</keyword>
<feature type="binding site" evidence="2">
    <location>
        <position position="472"/>
    </location>
    <ligand>
        <name>Fe cation</name>
        <dbReference type="ChEBI" id="CHEBI:24875"/>
    </ligand>
</feature>
<dbReference type="Proteomes" id="UP001219605">
    <property type="component" value="Chromosome"/>
</dbReference>
<protein>
    <recommendedName>
        <fullName evidence="2">Peptide deformylase</fullName>
        <shortName evidence="2">PDF</shortName>
        <ecNumber evidence="2">3.5.1.88</ecNumber>
    </recommendedName>
    <alternativeName>
        <fullName evidence="2">Polypeptide deformylase</fullName>
    </alternativeName>
</protein>
<evidence type="ECO:0000313" key="5">
    <source>
        <dbReference type="Proteomes" id="UP001219605"/>
    </source>
</evidence>
<evidence type="ECO:0000259" key="3">
    <source>
        <dbReference type="PROSITE" id="PS50943"/>
    </source>
</evidence>
<dbReference type="InterPro" id="IPR010982">
    <property type="entry name" value="Lambda_DNA-bd_dom_sf"/>
</dbReference>
<feature type="binding site" evidence="2">
    <location>
        <position position="426"/>
    </location>
    <ligand>
        <name>Fe cation</name>
        <dbReference type="ChEBI" id="CHEBI:24875"/>
    </ligand>
</feature>
<dbReference type="Pfam" id="PF01327">
    <property type="entry name" value="Pep_deformylase"/>
    <property type="match status" value="1"/>
</dbReference>